<reference evidence="1" key="1">
    <citation type="submission" date="2022-10" db="EMBL/GenBank/DDBJ databases">
        <title>The first complete genome sequence of Mycoplasma iowae strain 695.</title>
        <authorList>
            <person name="Ghanem M."/>
            <person name="El-Gazzar M."/>
        </authorList>
    </citation>
    <scope>NUCLEOTIDE SEQUENCE</scope>
    <source>
        <strain evidence="1">695</strain>
    </source>
</reference>
<dbReference type="Proteomes" id="UP000464283">
    <property type="component" value="Chromosome"/>
</dbReference>
<accession>A0A9J7BX13</accession>
<dbReference type="RefSeq" id="WP_004025421.1">
    <property type="nucleotide sequence ID" value="NZ_AGFP01000064.1"/>
</dbReference>
<gene>
    <name evidence="1" type="ORF">EER00_05425</name>
</gene>
<evidence type="ECO:0000313" key="1">
    <source>
        <dbReference type="EMBL" id="UYS84745.1"/>
    </source>
</evidence>
<protein>
    <submittedName>
        <fullName evidence="1">Uncharacterized protein</fullName>
    </submittedName>
</protein>
<name>A0A9J7BX13_MALIO</name>
<dbReference type="AlphaFoldDB" id="A0A9J7BX13"/>
<sequence length="50" mass="5765">MIKKRNKSIVWASLFSVLFASFSAPFIYSNASNNSQHIVNNYNFDYDDSL</sequence>
<proteinExistence type="predicted"/>
<dbReference type="EMBL" id="CP033512">
    <property type="protein sequence ID" value="UYS84745.1"/>
    <property type="molecule type" value="Genomic_DNA"/>
</dbReference>
<dbReference type="GeneID" id="96867242"/>
<organism evidence="1">
    <name type="scientific">Malacoplasma iowae 695</name>
    <dbReference type="NCBI Taxonomy" id="1048830"/>
    <lineage>
        <taxon>Bacteria</taxon>
        <taxon>Bacillati</taxon>
        <taxon>Mycoplasmatota</taxon>
        <taxon>Mycoplasmoidales</taxon>
        <taxon>Mycoplasmoidaceae</taxon>
        <taxon>Malacoplasma</taxon>
    </lineage>
</organism>
<dbReference type="KEGG" id="miw:EER00_05425"/>